<dbReference type="Proteomes" id="UP000681967">
    <property type="component" value="Unassembled WGS sequence"/>
</dbReference>
<evidence type="ECO:0000313" key="8">
    <source>
        <dbReference type="EMBL" id="CAF1607079.1"/>
    </source>
</evidence>
<keyword evidence="5" id="KW-0539">Nucleus</keyword>
<accession>A0A816BBX0</accession>
<evidence type="ECO:0000256" key="5">
    <source>
        <dbReference type="ARBA" id="ARBA00023242"/>
    </source>
</evidence>
<evidence type="ECO:0000256" key="2">
    <source>
        <dbReference type="ARBA" id="ARBA00022723"/>
    </source>
</evidence>
<dbReference type="PANTHER" id="PTHR46481">
    <property type="entry name" value="ZINC FINGER BED DOMAIN-CONTAINING PROTEIN 4"/>
    <property type="match status" value="1"/>
</dbReference>
<evidence type="ECO:0000256" key="3">
    <source>
        <dbReference type="ARBA" id="ARBA00022771"/>
    </source>
</evidence>
<keyword evidence="3" id="KW-0863">Zinc-finger</keyword>
<comment type="caution">
    <text evidence="8">The sequence shown here is derived from an EMBL/GenBank/DDBJ whole genome shotgun (WGS) entry which is preliminary data.</text>
</comment>
<protein>
    <recommendedName>
        <fullName evidence="7">HAT C-terminal dimerisation domain-containing protein</fullName>
    </recommendedName>
</protein>
<evidence type="ECO:0000256" key="1">
    <source>
        <dbReference type="ARBA" id="ARBA00004123"/>
    </source>
</evidence>
<dbReference type="SUPFAM" id="SSF53098">
    <property type="entry name" value="Ribonuclease H-like"/>
    <property type="match status" value="1"/>
</dbReference>
<dbReference type="SUPFAM" id="SSF140996">
    <property type="entry name" value="Hermes dimerisation domain"/>
    <property type="match status" value="1"/>
</dbReference>
<gene>
    <name evidence="9" type="ORF">BYL167_LOCUS9806</name>
    <name evidence="8" type="ORF">CJN711_LOCUS36015</name>
</gene>
<evidence type="ECO:0000256" key="4">
    <source>
        <dbReference type="ARBA" id="ARBA00022833"/>
    </source>
</evidence>
<comment type="subcellular location">
    <subcellularLocation>
        <location evidence="1">Nucleus</location>
    </subcellularLocation>
</comment>
<dbReference type="GO" id="GO:0008270">
    <property type="term" value="F:zinc ion binding"/>
    <property type="evidence" value="ECO:0007669"/>
    <property type="project" value="UniProtKB-KW"/>
</dbReference>
<dbReference type="Proteomes" id="UP000663855">
    <property type="component" value="Unassembled WGS sequence"/>
</dbReference>
<keyword evidence="2" id="KW-0479">Metal-binding</keyword>
<dbReference type="InterPro" id="IPR052035">
    <property type="entry name" value="ZnF_BED_domain_contain"/>
</dbReference>
<dbReference type="InterPro" id="IPR008906">
    <property type="entry name" value="HATC_C_dom"/>
</dbReference>
<reference evidence="8" key="1">
    <citation type="submission" date="2021-02" db="EMBL/GenBank/DDBJ databases">
        <authorList>
            <person name="Nowell W R."/>
        </authorList>
    </citation>
    <scope>NUCLEOTIDE SEQUENCE</scope>
</reference>
<sequence length="664" mass="76093">MWEYFHKIFVNNVQEQFVSCDKCKTILAFTLINGTNNMKTHFNCCSNTKIESSDPNQTKVHDFYPTSQIIDVPRKIKLAIAKAYAEFSALDGRAFETMKGDGFDNVAQVLFEAGSYFPDSSIQVQHILPHPTTISRGVMQIYEHSKQQLIQICKDIKSFCVVVDSWSEKYTGINYCDIGLRFTDENFKLLSFILGCYVYDAPNHAAVHFREFVDSKLQEYNSQLDSSKFVVSDNEPKMLAAFRDNCQRIGCSDHYLNKQLQHAFESSEIHLNKNILENVNCTAAQNIFSLVKNIVVDIRRSHRQQQQSMKLQVYSETRFNGALTMLDIFRKAFYELSALLTNTKSMDSFNLIDKKSLDDICCFLQPFDEVIQSLSEDHRPTLHKVIPYRQCLINKCEINEEDSTVIAELQAFLVRRMKTAWLITNEHRLATILHHKLKNFECCHGEKENAISALKSAFDQHKVNILSPSSCVSKPHQVTLPSSSNINKDVVVSKSKSLLVQCFDMQVDSTMEIVNPHQEIDVYLNSEFCCNHDGNGFEDGDIDILSYWREKQNQFPILSFIAKQIYMIPASNTTVERLFSSSKNMISEKRTNIGSEKLNQLLFLQKNLNLLKQLSNDSRRKRTISMSSTTTISSEDSTCTMPKQSKLDHEESESISDNAEIFLD</sequence>
<dbReference type="GO" id="GO:0005634">
    <property type="term" value="C:nucleus"/>
    <property type="evidence" value="ECO:0007669"/>
    <property type="project" value="UniProtKB-SubCell"/>
</dbReference>
<keyword evidence="4" id="KW-0862">Zinc</keyword>
<dbReference type="EMBL" id="CAJNOV010017399">
    <property type="protein sequence ID" value="CAF1607079.1"/>
    <property type="molecule type" value="Genomic_DNA"/>
</dbReference>
<evidence type="ECO:0000259" key="7">
    <source>
        <dbReference type="Pfam" id="PF05699"/>
    </source>
</evidence>
<feature type="compositionally biased region" description="Low complexity" evidence="6">
    <location>
        <begin position="624"/>
        <end position="640"/>
    </location>
</feature>
<dbReference type="PANTHER" id="PTHR46481:SF10">
    <property type="entry name" value="ZINC FINGER BED DOMAIN-CONTAINING PROTEIN 39"/>
    <property type="match status" value="1"/>
</dbReference>
<evidence type="ECO:0000256" key="6">
    <source>
        <dbReference type="SAM" id="MobiDB-lite"/>
    </source>
</evidence>
<dbReference type="Gene3D" id="1.10.10.1070">
    <property type="entry name" value="Zinc finger, BED domain-containing"/>
    <property type="match status" value="1"/>
</dbReference>
<dbReference type="GO" id="GO:0046983">
    <property type="term" value="F:protein dimerization activity"/>
    <property type="evidence" value="ECO:0007669"/>
    <property type="project" value="InterPro"/>
</dbReference>
<name>A0A816BBX0_9BILA</name>
<dbReference type="AlphaFoldDB" id="A0A816BBX0"/>
<feature type="domain" description="HAT C-terminal dimerisation" evidence="7">
    <location>
        <begin position="520"/>
        <end position="608"/>
    </location>
</feature>
<evidence type="ECO:0000313" key="9">
    <source>
        <dbReference type="EMBL" id="CAF3927159.1"/>
    </source>
</evidence>
<dbReference type="EMBL" id="CAJOBH010002873">
    <property type="protein sequence ID" value="CAF3927159.1"/>
    <property type="molecule type" value="Genomic_DNA"/>
</dbReference>
<organism evidence="8 10">
    <name type="scientific">Rotaria magnacalcarata</name>
    <dbReference type="NCBI Taxonomy" id="392030"/>
    <lineage>
        <taxon>Eukaryota</taxon>
        <taxon>Metazoa</taxon>
        <taxon>Spiralia</taxon>
        <taxon>Gnathifera</taxon>
        <taxon>Rotifera</taxon>
        <taxon>Eurotatoria</taxon>
        <taxon>Bdelloidea</taxon>
        <taxon>Philodinida</taxon>
        <taxon>Philodinidae</taxon>
        <taxon>Rotaria</taxon>
    </lineage>
</organism>
<dbReference type="Pfam" id="PF05699">
    <property type="entry name" value="Dimer_Tnp_hAT"/>
    <property type="match status" value="1"/>
</dbReference>
<proteinExistence type="predicted"/>
<feature type="region of interest" description="Disordered" evidence="6">
    <location>
        <begin position="622"/>
        <end position="664"/>
    </location>
</feature>
<evidence type="ECO:0000313" key="10">
    <source>
        <dbReference type="Proteomes" id="UP000663855"/>
    </source>
</evidence>
<dbReference type="InterPro" id="IPR012337">
    <property type="entry name" value="RNaseH-like_sf"/>
</dbReference>